<dbReference type="SUPFAM" id="SSF46894">
    <property type="entry name" value="C-terminal effector domain of the bipartite response regulators"/>
    <property type="match status" value="1"/>
</dbReference>
<evidence type="ECO:0000313" key="8">
    <source>
        <dbReference type="EMBL" id="TGE24140.1"/>
    </source>
</evidence>
<feature type="domain" description="HTH luxR-type" evidence="6">
    <location>
        <begin position="153"/>
        <end position="218"/>
    </location>
</feature>
<dbReference type="GO" id="GO:0003677">
    <property type="term" value="F:DNA binding"/>
    <property type="evidence" value="ECO:0007669"/>
    <property type="project" value="UniProtKB-KW"/>
</dbReference>
<gene>
    <name evidence="8" type="ORF">E5K00_02695</name>
</gene>
<proteinExistence type="predicted"/>
<evidence type="ECO:0000313" key="9">
    <source>
        <dbReference type="Proteomes" id="UP000297549"/>
    </source>
</evidence>
<accession>A0A4Z0Q2A2</accession>
<evidence type="ECO:0000256" key="1">
    <source>
        <dbReference type="ARBA" id="ARBA00022553"/>
    </source>
</evidence>
<dbReference type="EMBL" id="SRLC01000001">
    <property type="protein sequence ID" value="TGE24140.1"/>
    <property type="molecule type" value="Genomic_DNA"/>
</dbReference>
<dbReference type="InterPro" id="IPR011006">
    <property type="entry name" value="CheY-like_superfamily"/>
</dbReference>
<dbReference type="PROSITE" id="PS50043">
    <property type="entry name" value="HTH_LUXR_2"/>
    <property type="match status" value="1"/>
</dbReference>
<dbReference type="InterPro" id="IPR016032">
    <property type="entry name" value="Sig_transdc_resp-reg_C-effctor"/>
</dbReference>
<dbReference type="CDD" id="cd17535">
    <property type="entry name" value="REC_NarL-like"/>
    <property type="match status" value="1"/>
</dbReference>
<dbReference type="CDD" id="cd06170">
    <property type="entry name" value="LuxR_C_like"/>
    <property type="match status" value="1"/>
</dbReference>
<dbReference type="AlphaFoldDB" id="A0A4Z0Q2A2"/>
<dbReference type="InterPro" id="IPR000792">
    <property type="entry name" value="Tscrpt_reg_LuxR_C"/>
</dbReference>
<dbReference type="SMART" id="SM00448">
    <property type="entry name" value="REC"/>
    <property type="match status" value="1"/>
</dbReference>
<dbReference type="PRINTS" id="PR00038">
    <property type="entry name" value="HTHLUXR"/>
</dbReference>
<dbReference type="SMART" id="SM00421">
    <property type="entry name" value="HTH_LUXR"/>
    <property type="match status" value="1"/>
</dbReference>
<dbReference type="OrthoDB" id="9797341at2"/>
<evidence type="ECO:0000259" key="7">
    <source>
        <dbReference type="PROSITE" id="PS50110"/>
    </source>
</evidence>
<dbReference type="PROSITE" id="PS50110">
    <property type="entry name" value="RESPONSE_REGULATORY"/>
    <property type="match status" value="1"/>
</dbReference>
<evidence type="ECO:0000256" key="3">
    <source>
        <dbReference type="ARBA" id="ARBA00023125"/>
    </source>
</evidence>
<keyword evidence="2" id="KW-0805">Transcription regulation</keyword>
<dbReference type="GO" id="GO:0000160">
    <property type="term" value="P:phosphorelay signal transduction system"/>
    <property type="evidence" value="ECO:0007669"/>
    <property type="project" value="InterPro"/>
</dbReference>
<dbReference type="Proteomes" id="UP000297549">
    <property type="component" value="Unassembled WGS sequence"/>
</dbReference>
<keyword evidence="4" id="KW-0804">Transcription</keyword>
<organism evidence="8 9">
    <name type="scientific">Hymenobacter aquaticus</name>
    <dbReference type="NCBI Taxonomy" id="1867101"/>
    <lineage>
        <taxon>Bacteria</taxon>
        <taxon>Pseudomonadati</taxon>
        <taxon>Bacteroidota</taxon>
        <taxon>Cytophagia</taxon>
        <taxon>Cytophagales</taxon>
        <taxon>Hymenobacteraceae</taxon>
        <taxon>Hymenobacter</taxon>
    </lineage>
</organism>
<dbReference type="InterPro" id="IPR058245">
    <property type="entry name" value="NreC/VraR/RcsB-like_REC"/>
</dbReference>
<keyword evidence="9" id="KW-1185">Reference proteome</keyword>
<dbReference type="GO" id="GO:0006355">
    <property type="term" value="P:regulation of DNA-templated transcription"/>
    <property type="evidence" value="ECO:0007669"/>
    <property type="project" value="InterPro"/>
</dbReference>
<feature type="modified residue" description="4-aspartylphosphate" evidence="5">
    <location>
        <position position="61"/>
    </location>
</feature>
<comment type="caution">
    <text evidence="8">The sequence shown here is derived from an EMBL/GenBank/DDBJ whole genome shotgun (WGS) entry which is preliminary data.</text>
</comment>
<evidence type="ECO:0000256" key="5">
    <source>
        <dbReference type="PROSITE-ProRule" id="PRU00169"/>
    </source>
</evidence>
<reference evidence="8 9" key="1">
    <citation type="submission" date="2019-04" db="EMBL/GenBank/DDBJ databases">
        <authorList>
            <person name="Feng G."/>
            <person name="Zhang J."/>
            <person name="Zhu H."/>
        </authorList>
    </citation>
    <scope>NUCLEOTIDE SEQUENCE [LARGE SCALE GENOMIC DNA]</scope>
    <source>
        <strain evidence="8 9">JCM 31653</strain>
    </source>
</reference>
<name>A0A4Z0Q2A2_9BACT</name>
<evidence type="ECO:0000256" key="4">
    <source>
        <dbReference type="ARBA" id="ARBA00023163"/>
    </source>
</evidence>
<dbReference type="Pfam" id="PF00196">
    <property type="entry name" value="GerE"/>
    <property type="match status" value="1"/>
</dbReference>
<evidence type="ECO:0000259" key="6">
    <source>
        <dbReference type="PROSITE" id="PS50043"/>
    </source>
</evidence>
<protein>
    <submittedName>
        <fullName evidence="8">Response regulator transcription factor</fullName>
    </submittedName>
</protein>
<dbReference type="SUPFAM" id="SSF52172">
    <property type="entry name" value="CheY-like"/>
    <property type="match status" value="1"/>
</dbReference>
<dbReference type="RefSeq" id="WP_135461422.1">
    <property type="nucleotide sequence ID" value="NZ_SRLC01000001.1"/>
</dbReference>
<feature type="domain" description="Response regulatory" evidence="7">
    <location>
        <begin position="8"/>
        <end position="126"/>
    </location>
</feature>
<dbReference type="InterPro" id="IPR001789">
    <property type="entry name" value="Sig_transdc_resp-reg_receiver"/>
</dbReference>
<sequence>MSSPAKIRLAVVDDQNLFRESLIALIGYEPDMEYVAEAGDGASFLALCATLPGLPDIVLMDMNMPGLNGVELNEALQRQYPSMKVIVLSVHTQERLMAKMITAGAVGYLAKNCNKDELLLAIRSVHRTGFYMSPQVLKAIQQTHSYRPAPGAMLPGGADLTNREKEILHLICQEFSNAEIADKLFLSVRTVEGHRNNLLLKTGCRNTAGLVLFAVKNQLHEVLF</sequence>
<dbReference type="InterPro" id="IPR039420">
    <property type="entry name" value="WalR-like"/>
</dbReference>
<dbReference type="Pfam" id="PF00072">
    <property type="entry name" value="Response_reg"/>
    <property type="match status" value="1"/>
</dbReference>
<dbReference type="PANTHER" id="PTHR43214:SF41">
    <property type="entry name" value="NITRATE_NITRITE RESPONSE REGULATOR PROTEIN NARP"/>
    <property type="match status" value="1"/>
</dbReference>
<evidence type="ECO:0000256" key="2">
    <source>
        <dbReference type="ARBA" id="ARBA00023015"/>
    </source>
</evidence>
<dbReference type="PANTHER" id="PTHR43214">
    <property type="entry name" value="TWO-COMPONENT RESPONSE REGULATOR"/>
    <property type="match status" value="1"/>
</dbReference>
<dbReference type="Gene3D" id="3.40.50.2300">
    <property type="match status" value="1"/>
</dbReference>
<keyword evidence="3" id="KW-0238">DNA-binding</keyword>
<keyword evidence="1 5" id="KW-0597">Phosphoprotein</keyword>